<dbReference type="Pfam" id="PF00787">
    <property type="entry name" value="PX"/>
    <property type="match status" value="1"/>
</dbReference>
<proteinExistence type="predicted"/>
<dbReference type="InterPro" id="IPR001683">
    <property type="entry name" value="PX_dom"/>
</dbReference>
<evidence type="ECO:0000313" key="2">
    <source>
        <dbReference type="EMBL" id="EQC32817.1"/>
    </source>
</evidence>
<dbReference type="InterPro" id="IPR036871">
    <property type="entry name" value="PX_dom_sf"/>
</dbReference>
<feature type="domain" description="PX" evidence="1">
    <location>
        <begin position="19"/>
        <end position="171"/>
    </location>
</feature>
<dbReference type="GeneID" id="19950082"/>
<sequence length="213" mass="24211">MRTRVIAKRPHNHRSMLQPSVYEMKTSISHVATAPEHHAQYVVRVADPRTETTAWFLYKRYSEFRGLRDALSQLHLCPHCDRATQAITKQFPRRHLFSSTSERVLEDRKVRLHHFLEALAVAAGRCVDAACVLRGQWQSFLDVPDLKQHKGARISAAAVAPTSLLEFSSRKDRHGRLVLYRASEAKRLSGERPVSPVPSSASDVCIVRPRMLV</sequence>
<dbReference type="SUPFAM" id="SSF64268">
    <property type="entry name" value="PX domain"/>
    <property type="match status" value="1"/>
</dbReference>
<dbReference type="OMA" id="YEMKTSI"/>
<dbReference type="RefSeq" id="XP_008613503.1">
    <property type="nucleotide sequence ID" value="XM_008615281.1"/>
</dbReference>
<reference evidence="2 3" key="1">
    <citation type="submission" date="2012-04" db="EMBL/GenBank/DDBJ databases">
        <title>The Genome Sequence of Saprolegnia declina VS20.</title>
        <authorList>
            <consortium name="The Broad Institute Genome Sequencing Platform"/>
            <person name="Russ C."/>
            <person name="Nusbaum C."/>
            <person name="Tyler B."/>
            <person name="van West P."/>
            <person name="Dieguez-Uribeondo J."/>
            <person name="de Bruijn I."/>
            <person name="Tripathy S."/>
            <person name="Jiang R."/>
            <person name="Young S.K."/>
            <person name="Zeng Q."/>
            <person name="Gargeya S."/>
            <person name="Fitzgerald M."/>
            <person name="Haas B."/>
            <person name="Abouelleil A."/>
            <person name="Alvarado L."/>
            <person name="Arachchi H.M."/>
            <person name="Berlin A."/>
            <person name="Chapman S.B."/>
            <person name="Goldberg J."/>
            <person name="Griggs A."/>
            <person name="Gujja S."/>
            <person name="Hansen M."/>
            <person name="Howarth C."/>
            <person name="Imamovic A."/>
            <person name="Larimer J."/>
            <person name="McCowen C."/>
            <person name="Montmayeur A."/>
            <person name="Murphy C."/>
            <person name="Neiman D."/>
            <person name="Pearson M."/>
            <person name="Priest M."/>
            <person name="Roberts A."/>
            <person name="Saif S."/>
            <person name="Shea T."/>
            <person name="Sisk P."/>
            <person name="Sykes S."/>
            <person name="Wortman J."/>
            <person name="Nusbaum C."/>
            <person name="Birren B."/>
        </authorList>
    </citation>
    <scope>NUCLEOTIDE SEQUENCE [LARGE SCALE GENOMIC DNA]</scope>
    <source>
        <strain evidence="2 3">VS20</strain>
    </source>
</reference>
<keyword evidence="3" id="KW-1185">Reference proteome</keyword>
<dbReference type="InParanoid" id="T0RRQ0"/>
<protein>
    <recommendedName>
        <fullName evidence="1">PX domain-containing protein</fullName>
    </recommendedName>
</protein>
<dbReference type="PROSITE" id="PS50195">
    <property type="entry name" value="PX"/>
    <property type="match status" value="1"/>
</dbReference>
<dbReference type="EMBL" id="JH767161">
    <property type="protein sequence ID" value="EQC32817.1"/>
    <property type="molecule type" value="Genomic_DNA"/>
</dbReference>
<evidence type="ECO:0000313" key="3">
    <source>
        <dbReference type="Proteomes" id="UP000030762"/>
    </source>
</evidence>
<dbReference type="CDD" id="cd06093">
    <property type="entry name" value="PX_domain"/>
    <property type="match status" value="1"/>
</dbReference>
<gene>
    <name evidence="2" type="ORF">SDRG_09355</name>
</gene>
<dbReference type="Proteomes" id="UP000030762">
    <property type="component" value="Unassembled WGS sequence"/>
</dbReference>
<dbReference type="VEuPathDB" id="FungiDB:SDRG_09355"/>
<dbReference type="AlphaFoldDB" id="T0RRQ0"/>
<dbReference type="Gene3D" id="3.30.1520.10">
    <property type="entry name" value="Phox-like domain"/>
    <property type="match status" value="1"/>
</dbReference>
<dbReference type="GO" id="GO:0035091">
    <property type="term" value="F:phosphatidylinositol binding"/>
    <property type="evidence" value="ECO:0007669"/>
    <property type="project" value="InterPro"/>
</dbReference>
<evidence type="ECO:0000259" key="1">
    <source>
        <dbReference type="PROSITE" id="PS50195"/>
    </source>
</evidence>
<accession>T0RRQ0</accession>
<organism evidence="2 3">
    <name type="scientific">Saprolegnia diclina (strain VS20)</name>
    <dbReference type="NCBI Taxonomy" id="1156394"/>
    <lineage>
        <taxon>Eukaryota</taxon>
        <taxon>Sar</taxon>
        <taxon>Stramenopiles</taxon>
        <taxon>Oomycota</taxon>
        <taxon>Saprolegniomycetes</taxon>
        <taxon>Saprolegniales</taxon>
        <taxon>Saprolegniaceae</taxon>
        <taxon>Saprolegnia</taxon>
    </lineage>
</organism>
<name>T0RRQ0_SAPDV</name>
<dbReference type="OrthoDB" id="93250at2759"/>